<sequence length="179" mass="20269">MSERRSGAAESELNDSLQPAAESKPKGRNKSKTHRDGRVFREGRNYKWAETDKVRREPANRSMRESSQKWEPRREPILDQVADLLFEHLDKNFPGWKETESCHEIEQGHDNVTRLFSESPAGILRTGEQIALAQDRILAHVANDSSSSGSEDSDGRLQDLNSVVVRMDPSSLIRKGNET</sequence>
<comment type="caution">
    <text evidence="2">The sequence shown here is derived from an EMBL/GenBank/DDBJ whole genome shotgun (WGS) entry which is preliminary data.</text>
</comment>
<feature type="region of interest" description="Disordered" evidence="1">
    <location>
        <begin position="1"/>
        <end position="74"/>
    </location>
</feature>
<accession>A0AAV8UXZ7</accession>
<evidence type="ECO:0000313" key="3">
    <source>
        <dbReference type="Proteomes" id="UP001157974"/>
    </source>
</evidence>
<evidence type="ECO:0008006" key="4">
    <source>
        <dbReference type="Google" id="ProtNLM"/>
    </source>
</evidence>
<protein>
    <recommendedName>
        <fullName evidence="4">Ribosome assembly protein 3</fullName>
    </recommendedName>
</protein>
<dbReference type="AlphaFoldDB" id="A0AAV8UXZ7"/>
<evidence type="ECO:0000313" key="2">
    <source>
        <dbReference type="EMBL" id="KAJ8906924.1"/>
    </source>
</evidence>
<proteinExistence type="predicted"/>
<reference evidence="2 3" key="1">
    <citation type="journal article" date="2023" name="Nat. Commun.">
        <title>Origin of minicircular mitochondrial genomes in red algae.</title>
        <authorList>
            <person name="Lee Y."/>
            <person name="Cho C.H."/>
            <person name="Lee Y.M."/>
            <person name="Park S.I."/>
            <person name="Yang J.H."/>
            <person name="West J.A."/>
            <person name="Bhattacharya D."/>
            <person name="Yoon H.S."/>
        </authorList>
    </citation>
    <scope>NUCLEOTIDE SEQUENCE [LARGE SCALE GENOMIC DNA]</scope>
    <source>
        <strain evidence="2 3">CCMP1338</strain>
        <tissue evidence="2">Whole cell</tissue>
    </source>
</reference>
<name>A0AAV8UXZ7_9RHOD</name>
<feature type="region of interest" description="Disordered" evidence="1">
    <location>
        <begin position="143"/>
        <end position="162"/>
    </location>
</feature>
<dbReference type="EMBL" id="JAMWBK010000003">
    <property type="protein sequence ID" value="KAJ8906924.1"/>
    <property type="molecule type" value="Genomic_DNA"/>
</dbReference>
<gene>
    <name evidence="2" type="ORF">NDN08_003408</name>
</gene>
<dbReference type="Proteomes" id="UP001157974">
    <property type="component" value="Unassembled WGS sequence"/>
</dbReference>
<keyword evidence="3" id="KW-1185">Reference proteome</keyword>
<organism evidence="2 3">
    <name type="scientific">Rhodosorus marinus</name>
    <dbReference type="NCBI Taxonomy" id="101924"/>
    <lineage>
        <taxon>Eukaryota</taxon>
        <taxon>Rhodophyta</taxon>
        <taxon>Stylonematophyceae</taxon>
        <taxon>Stylonematales</taxon>
        <taxon>Stylonemataceae</taxon>
        <taxon>Rhodosorus</taxon>
    </lineage>
</organism>
<feature type="compositionally biased region" description="Basic and acidic residues" evidence="1">
    <location>
        <begin position="34"/>
        <end position="74"/>
    </location>
</feature>
<evidence type="ECO:0000256" key="1">
    <source>
        <dbReference type="SAM" id="MobiDB-lite"/>
    </source>
</evidence>